<protein>
    <submittedName>
        <fullName evidence="1">Uncharacterized protein</fullName>
    </submittedName>
</protein>
<proteinExistence type="predicted"/>
<dbReference type="AlphaFoldDB" id="A0A4C1ZBF3"/>
<evidence type="ECO:0000313" key="2">
    <source>
        <dbReference type="Proteomes" id="UP000299102"/>
    </source>
</evidence>
<evidence type="ECO:0000313" key="1">
    <source>
        <dbReference type="EMBL" id="GBP84454.1"/>
    </source>
</evidence>
<accession>A0A4C1ZBF3</accession>
<organism evidence="1 2">
    <name type="scientific">Eumeta variegata</name>
    <name type="common">Bagworm moth</name>
    <name type="synonym">Eumeta japonica</name>
    <dbReference type="NCBI Taxonomy" id="151549"/>
    <lineage>
        <taxon>Eukaryota</taxon>
        <taxon>Metazoa</taxon>
        <taxon>Ecdysozoa</taxon>
        <taxon>Arthropoda</taxon>
        <taxon>Hexapoda</taxon>
        <taxon>Insecta</taxon>
        <taxon>Pterygota</taxon>
        <taxon>Neoptera</taxon>
        <taxon>Endopterygota</taxon>
        <taxon>Lepidoptera</taxon>
        <taxon>Glossata</taxon>
        <taxon>Ditrysia</taxon>
        <taxon>Tineoidea</taxon>
        <taxon>Psychidae</taxon>
        <taxon>Oiketicinae</taxon>
        <taxon>Eumeta</taxon>
    </lineage>
</organism>
<dbReference type="EMBL" id="BGZK01001679">
    <property type="protein sequence ID" value="GBP84454.1"/>
    <property type="molecule type" value="Genomic_DNA"/>
</dbReference>
<dbReference type="Proteomes" id="UP000299102">
    <property type="component" value="Unassembled WGS sequence"/>
</dbReference>
<name>A0A4C1ZBF3_EUMVA</name>
<gene>
    <name evidence="1" type="ORF">EVAR_62752_1</name>
</gene>
<sequence length="145" mass="16425">MRRPRLSKQLTVCSEYKQRFRVLNCAFENGDRTSIGTTRLARGVNEDVKIPYNITTSMRSLSYFGFYSRSCWTSRHDRGQAQSRWSERRGSVVGIKPSRLIQAAASCARVTPAATPRSLGVHARMPLGTMTRNSVLTSPRAERRE</sequence>
<reference evidence="1 2" key="1">
    <citation type="journal article" date="2019" name="Commun. Biol.">
        <title>The bagworm genome reveals a unique fibroin gene that provides high tensile strength.</title>
        <authorList>
            <person name="Kono N."/>
            <person name="Nakamura H."/>
            <person name="Ohtoshi R."/>
            <person name="Tomita M."/>
            <person name="Numata K."/>
            <person name="Arakawa K."/>
        </authorList>
    </citation>
    <scope>NUCLEOTIDE SEQUENCE [LARGE SCALE GENOMIC DNA]</scope>
</reference>
<keyword evidence="2" id="KW-1185">Reference proteome</keyword>
<comment type="caution">
    <text evidence="1">The sequence shown here is derived from an EMBL/GenBank/DDBJ whole genome shotgun (WGS) entry which is preliminary data.</text>
</comment>